<dbReference type="AlphaFoldDB" id="A0A2I1D340"/>
<dbReference type="GO" id="GO:0006633">
    <property type="term" value="P:fatty acid biosynthetic process"/>
    <property type="evidence" value="ECO:0007669"/>
    <property type="project" value="TreeGrafter"/>
</dbReference>
<dbReference type="RefSeq" id="XP_024692888.1">
    <property type="nucleotide sequence ID" value="XM_024832826.1"/>
</dbReference>
<comment type="caution">
    <text evidence="4">The sequence shown here is derived from an EMBL/GenBank/DDBJ whole genome shotgun (WGS) entry which is preliminary data.</text>
</comment>
<dbReference type="Gene3D" id="3.40.47.10">
    <property type="match status" value="1"/>
</dbReference>
<dbReference type="InterPro" id="IPR014031">
    <property type="entry name" value="Ketoacyl_synth_C"/>
</dbReference>
<dbReference type="OrthoDB" id="329835at2759"/>
<keyword evidence="1" id="KW-0596">Phosphopantetheine</keyword>
<dbReference type="VEuPathDB" id="FungiDB:P168DRAFT_155688"/>
<evidence type="ECO:0000259" key="3">
    <source>
        <dbReference type="PROSITE" id="PS52004"/>
    </source>
</evidence>
<evidence type="ECO:0000313" key="5">
    <source>
        <dbReference type="Proteomes" id="UP000234254"/>
    </source>
</evidence>
<feature type="domain" description="Ketosynthase family 3 (KS3)" evidence="3">
    <location>
        <begin position="1"/>
        <end position="91"/>
    </location>
</feature>
<gene>
    <name evidence="4" type="ORF">P168DRAFT_155688</name>
</gene>
<dbReference type="GO" id="GO:0004312">
    <property type="term" value="F:fatty acid synthase activity"/>
    <property type="evidence" value="ECO:0007669"/>
    <property type="project" value="TreeGrafter"/>
</dbReference>
<dbReference type="PROSITE" id="PS52004">
    <property type="entry name" value="KS3_2"/>
    <property type="match status" value="1"/>
</dbReference>
<reference evidence="4" key="1">
    <citation type="submission" date="2016-12" db="EMBL/GenBank/DDBJ databases">
        <title>The genomes of Aspergillus section Nigri reveals drivers in fungal speciation.</title>
        <authorList>
            <consortium name="DOE Joint Genome Institute"/>
            <person name="Vesth T.C."/>
            <person name="Nybo J."/>
            <person name="Theobald S."/>
            <person name="Brandl J."/>
            <person name="Frisvad J.C."/>
            <person name="Nielsen K.F."/>
            <person name="Lyhne E.K."/>
            <person name="Kogle M.E."/>
            <person name="Kuo A."/>
            <person name="Riley R."/>
            <person name="Clum A."/>
            <person name="Nolan M."/>
            <person name="Lipzen A."/>
            <person name="Salamov A."/>
            <person name="Henrissat B."/>
            <person name="Wiebenga A."/>
            <person name="De vries R.P."/>
            <person name="Grigoriev I.V."/>
            <person name="Mortensen U.H."/>
            <person name="Andersen M.R."/>
            <person name="Baker S.E."/>
        </authorList>
    </citation>
    <scope>NUCLEOTIDE SEQUENCE</scope>
    <source>
        <strain evidence="4">IBT 28561</strain>
    </source>
</reference>
<keyword evidence="2" id="KW-0597">Phosphoprotein</keyword>
<evidence type="ECO:0000256" key="2">
    <source>
        <dbReference type="ARBA" id="ARBA00022553"/>
    </source>
</evidence>
<name>A0A2I1D340_ASPC2</name>
<dbReference type="GO" id="GO:0044550">
    <property type="term" value="P:secondary metabolite biosynthetic process"/>
    <property type="evidence" value="ECO:0007669"/>
    <property type="project" value="TreeGrafter"/>
</dbReference>
<proteinExistence type="predicted"/>
<dbReference type="GeneID" id="36540349"/>
<accession>A0A2I1D340</accession>
<dbReference type="InterPro" id="IPR050091">
    <property type="entry name" value="PKS_NRPS_Biosynth_Enz"/>
</dbReference>
<dbReference type="Proteomes" id="UP000234254">
    <property type="component" value="Unassembled WGS sequence"/>
</dbReference>
<protein>
    <recommendedName>
        <fullName evidence="3">Ketosynthase family 3 (KS3) domain-containing protein</fullName>
    </recommendedName>
</protein>
<dbReference type="InterPro" id="IPR016039">
    <property type="entry name" value="Thiolase-like"/>
</dbReference>
<evidence type="ECO:0000256" key="1">
    <source>
        <dbReference type="ARBA" id="ARBA00022450"/>
    </source>
</evidence>
<dbReference type="PANTHER" id="PTHR43775:SF37">
    <property type="entry name" value="SI:DKEY-61P9.11"/>
    <property type="match status" value="1"/>
</dbReference>
<dbReference type="InterPro" id="IPR020841">
    <property type="entry name" value="PKS_Beta-ketoAc_synthase_dom"/>
</dbReference>
<dbReference type="PANTHER" id="PTHR43775">
    <property type="entry name" value="FATTY ACID SYNTHASE"/>
    <property type="match status" value="1"/>
</dbReference>
<keyword evidence="5" id="KW-1185">Reference proteome</keyword>
<dbReference type="EMBL" id="MSFM01000006">
    <property type="protein sequence ID" value="PKY04294.1"/>
    <property type="molecule type" value="Genomic_DNA"/>
</dbReference>
<dbReference type="Pfam" id="PF02801">
    <property type="entry name" value="Ketoacyl-synt_C"/>
    <property type="match status" value="1"/>
</dbReference>
<organism evidence="4 5">
    <name type="scientific">Aspergillus campestris (strain IBT 28561)</name>
    <dbReference type="NCBI Taxonomy" id="1392248"/>
    <lineage>
        <taxon>Eukaryota</taxon>
        <taxon>Fungi</taxon>
        <taxon>Dikarya</taxon>
        <taxon>Ascomycota</taxon>
        <taxon>Pezizomycotina</taxon>
        <taxon>Eurotiomycetes</taxon>
        <taxon>Eurotiomycetidae</taxon>
        <taxon>Eurotiales</taxon>
        <taxon>Aspergillaceae</taxon>
        <taxon>Aspergillus</taxon>
        <taxon>Aspergillus subgen. Circumdati</taxon>
    </lineage>
</organism>
<sequence>MTDPSSAAQEALIRKAYMMAGLDHRTTIYVESHGTRTQAGNLMECTVVAAIFETEKRDSPFYIGAVKPKVGQLEGDCAIASIVESGFLLVW</sequence>
<evidence type="ECO:0000313" key="4">
    <source>
        <dbReference type="EMBL" id="PKY04294.1"/>
    </source>
</evidence>
<dbReference type="SUPFAM" id="SSF53901">
    <property type="entry name" value="Thiolase-like"/>
    <property type="match status" value="1"/>
</dbReference>